<dbReference type="SUPFAM" id="SSF46938">
    <property type="entry name" value="CRAL/TRIO N-terminal domain"/>
    <property type="match status" value="1"/>
</dbReference>
<feature type="non-terminal residue" evidence="2">
    <location>
        <position position="1"/>
    </location>
</feature>
<feature type="non-terminal residue" evidence="2">
    <location>
        <position position="134"/>
    </location>
</feature>
<feature type="domain" description="CRAL/TRIO N-terminal" evidence="1">
    <location>
        <begin position="3"/>
        <end position="28"/>
    </location>
</feature>
<gene>
    <name evidence="2" type="ORF">KI387_001288</name>
</gene>
<dbReference type="PANTHER" id="PTHR46277">
    <property type="entry name" value="OS03G0850700 PROTEIN"/>
    <property type="match status" value="1"/>
</dbReference>
<reference evidence="2 3" key="1">
    <citation type="journal article" date="2021" name="Nat. Plants">
        <title>The Taxus genome provides insights into paclitaxel biosynthesis.</title>
        <authorList>
            <person name="Xiong X."/>
            <person name="Gou J."/>
            <person name="Liao Q."/>
            <person name="Li Y."/>
            <person name="Zhou Q."/>
            <person name="Bi G."/>
            <person name="Li C."/>
            <person name="Du R."/>
            <person name="Wang X."/>
            <person name="Sun T."/>
            <person name="Guo L."/>
            <person name="Liang H."/>
            <person name="Lu P."/>
            <person name="Wu Y."/>
            <person name="Zhang Z."/>
            <person name="Ro D.K."/>
            <person name="Shang Y."/>
            <person name="Huang S."/>
            <person name="Yan J."/>
        </authorList>
    </citation>
    <scope>NUCLEOTIDE SEQUENCE [LARGE SCALE GENOMIC DNA]</scope>
    <source>
        <strain evidence="2">Ta-2019</strain>
    </source>
</reference>
<dbReference type="EMBL" id="JAHRHJ020000001">
    <property type="protein sequence ID" value="KAH9329180.1"/>
    <property type="molecule type" value="Genomic_DNA"/>
</dbReference>
<comment type="caution">
    <text evidence="2">The sequence shown here is derived from an EMBL/GenBank/DDBJ whole genome shotgun (WGS) entry which is preliminary data.</text>
</comment>
<name>A0AA38LNU2_TAXCH</name>
<proteinExistence type="predicted"/>
<keyword evidence="3" id="KW-1185">Reference proteome</keyword>
<dbReference type="Proteomes" id="UP000824469">
    <property type="component" value="Unassembled WGS sequence"/>
</dbReference>
<dbReference type="InterPro" id="IPR011074">
    <property type="entry name" value="CRAL/TRIO_N_dom"/>
</dbReference>
<dbReference type="InterPro" id="IPR036273">
    <property type="entry name" value="CRAL/TRIO_N_dom_sf"/>
</dbReference>
<sequence length="134" mass="15614">AADNDTLRRFLRARDFNVQKASQFFLKYLKWRRAYVPLGYIPESQVCNELEKKKIYVQGLDKQGRPIGVILAARHVGDDRDLEEFKRLVVYGFDKICASLPRGQEKFIIIADLEGWSYKNTDIRAYLSALEILQ</sequence>
<dbReference type="InterPro" id="IPR001251">
    <property type="entry name" value="CRAL-TRIO_dom"/>
</dbReference>
<dbReference type="OMA" id="PAHTENE"/>
<dbReference type="AlphaFoldDB" id="A0AA38LNU2"/>
<organism evidence="2 3">
    <name type="scientific">Taxus chinensis</name>
    <name type="common">Chinese yew</name>
    <name type="synonym">Taxus wallichiana var. chinensis</name>
    <dbReference type="NCBI Taxonomy" id="29808"/>
    <lineage>
        <taxon>Eukaryota</taxon>
        <taxon>Viridiplantae</taxon>
        <taxon>Streptophyta</taxon>
        <taxon>Embryophyta</taxon>
        <taxon>Tracheophyta</taxon>
        <taxon>Spermatophyta</taxon>
        <taxon>Pinopsida</taxon>
        <taxon>Pinidae</taxon>
        <taxon>Conifers II</taxon>
        <taxon>Cupressales</taxon>
        <taxon>Taxaceae</taxon>
        <taxon>Taxus</taxon>
    </lineage>
</organism>
<evidence type="ECO:0000313" key="2">
    <source>
        <dbReference type="EMBL" id="KAH9329180.1"/>
    </source>
</evidence>
<evidence type="ECO:0000313" key="3">
    <source>
        <dbReference type="Proteomes" id="UP000824469"/>
    </source>
</evidence>
<dbReference type="SMART" id="SM01100">
    <property type="entry name" value="CRAL_TRIO_N"/>
    <property type="match status" value="1"/>
</dbReference>
<dbReference type="Pfam" id="PF00650">
    <property type="entry name" value="CRAL_TRIO"/>
    <property type="match status" value="1"/>
</dbReference>
<dbReference type="InterPro" id="IPR036865">
    <property type="entry name" value="CRAL-TRIO_dom_sf"/>
</dbReference>
<dbReference type="CDD" id="cd00170">
    <property type="entry name" value="SEC14"/>
    <property type="match status" value="1"/>
</dbReference>
<dbReference type="PANTHER" id="PTHR46277:SF3">
    <property type="entry name" value="BINDING PROTEIN, PUTATIVE-RELATED"/>
    <property type="match status" value="1"/>
</dbReference>
<protein>
    <recommendedName>
        <fullName evidence="1">CRAL/TRIO N-terminal domain-containing protein</fullName>
    </recommendedName>
</protein>
<evidence type="ECO:0000259" key="1">
    <source>
        <dbReference type="SMART" id="SM01100"/>
    </source>
</evidence>
<dbReference type="SUPFAM" id="SSF52087">
    <property type="entry name" value="CRAL/TRIO domain"/>
    <property type="match status" value="1"/>
</dbReference>
<accession>A0AA38LNU2</accession>
<dbReference type="Gene3D" id="3.40.525.10">
    <property type="entry name" value="CRAL-TRIO lipid binding domain"/>
    <property type="match status" value="1"/>
</dbReference>